<keyword evidence="11" id="KW-1185">Reference proteome</keyword>
<evidence type="ECO:0000256" key="5">
    <source>
        <dbReference type="ARBA" id="ARBA00022846"/>
    </source>
</evidence>
<organism evidence="10 11">
    <name type="scientific">Ridgeia piscesae</name>
    <name type="common">Tubeworm</name>
    <dbReference type="NCBI Taxonomy" id="27915"/>
    <lineage>
        <taxon>Eukaryota</taxon>
        <taxon>Metazoa</taxon>
        <taxon>Spiralia</taxon>
        <taxon>Lophotrochozoa</taxon>
        <taxon>Annelida</taxon>
        <taxon>Polychaeta</taxon>
        <taxon>Sedentaria</taxon>
        <taxon>Canalipalpata</taxon>
        <taxon>Sabellida</taxon>
        <taxon>Siboglinidae</taxon>
        <taxon>Ridgeia</taxon>
    </lineage>
</organism>
<name>A0AAD9JRZ3_RIDPI</name>
<evidence type="ECO:0000256" key="7">
    <source>
        <dbReference type="ARBA" id="ARBA00023212"/>
    </source>
</evidence>
<keyword evidence="5" id="KW-0282">Flagellum</keyword>
<comment type="similarity">
    <text evidence="2">Belongs to the flagellar radial spoke RSP3 family.</text>
</comment>
<keyword evidence="7" id="KW-0206">Cytoskeleton</keyword>
<dbReference type="InterPro" id="IPR009290">
    <property type="entry name" value="Radial_spoke_3"/>
</dbReference>
<keyword evidence="3" id="KW-0963">Cytoplasm</keyword>
<evidence type="ECO:0000256" key="6">
    <source>
        <dbReference type="ARBA" id="ARBA00023069"/>
    </source>
</evidence>
<dbReference type="Proteomes" id="UP001209878">
    <property type="component" value="Unassembled WGS sequence"/>
</dbReference>
<comment type="subcellular location">
    <subcellularLocation>
        <location evidence="1">Cytoplasm</location>
        <location evidence="1">Cytoskeleton</location>
        <location evidence="1">Flagellum axoneme</location>
    </subcellularLocation>
</comment>
<evidence type="ECO:0000313" key="10">
    <source>
        <dbReference type="EMBL" id="KAK2157513.1"/>
    </source>
</evidence>
<evidence type="ECO:0000256" key="2">
    <source>
        <dbReference type="ARBA" id="ARBA00006737"/>
    </source>
</evidence>
<evidence type="ECO:0000256" key="9">
    <source>
        <dbReference type="SAM" id="Coils"/>
    </source>
</evidence>
<dbReference type="PANTHER" id="PTHR21648">
    <property type="entry name" value="FLAGELLAR RADIAL SPOKE PROTEIN 3"/>
    <property type="match status" value="1"/>
</dbReference>
<keyword evidence="4" id="KW-0597">Phosphoprotein</keyword>
<evidence type="ECO:0000256" key="1">
    <source>
        <dbReference type="ARBA" id="ARBA00004611"/>
    </source>
</evidence>
<evidence type="ECO:0000256" key="3">
    <source>
        <dbReference type="ARBA" id="ARBA00022490"/>
    </source>
</evidence>
<evidence type="ECO:0008006" key="12">
    <source>
        <dbReference type="Google" id="ProtNLM"/>
    </source>
</evidence>
<keyword evidence="6" id="KW-0969">Cilium</keyword>
<evidence type="ECO:0000256" key="4">
    <source>
        <dbReference type="ARBA" id="ARBA00022553"/>
    </source>
</evidence>
<dbReference type="GO" id="GO:0005929">
    <property type="term" value="C:cilium"/>
    <property type="evidence" value="ECO:0007669"/>
    <property type="project" value="TreeGrafter"/>
</dbReference>
<reference evidence="10" key="1">
    <citation type="journal article" date="2023" name="Mol. Biol. Evol.">
        <title>Third-Generation Sequencing Reveals the Adaptive Role of the Epigenome in Three Deep-Sea Polychaetes.</title>
        <authorList>
            <person name="Perez M."/>
            <person name="Aroh O."/>
            <person name="Sun Y."/>
            <person name="Lan Y."/>
            <person name="Juniper S.K."/>
            <person name="Young C.R."/>
            <person name="Angers B."/>
            <person name="Qian P.Y."/>
        </authorList>
    </citation>
    <scope>NUCLEOTIDE SEQUENCE</scope>
    <source>
        <strain evidence="10">R07B-5</strain>
    </source>
</reference>
<protein>
    <recommendedName>
        <fullName evidence="12">Radial spoke protein 3</fullName>
    </recommendedName>
</protein>
<proteinExistence type="inferred from homology"/>
<dbReference type="Pfam" id="PF06098">
    <property type="entry name" value="Radial_spoke_3"/>
    <property type="match status" value="1"/>
</dbReference>
<gene>
    <name evidence="10" type="ORF">NP493_1855g00006</name>
</gene>
<evidence type="ECO:0000313" key="11">
    <source>
        <dbReference type="Proteomes" id="UP001209878"/>
    </source>
</evidence>
<dbReference type="PANTHER" id="PTHR21648:SF0">
    <property type="entry name" value="RADIAL SPOKE HEAD PROTEIN 3 HOMOLOG"/>
    <property type="match status" value="1"/>
</dbReference>
<dbReference type="AlphaFoldDB" id="A0AAD9JRZ3"/>
<feature type="coiled-coil region" evidence="9">
    <location>
        <begin position="130"/>
        <end position="158"/>
    </location>
</feature>
<comment type="caution">
    <text evidence="10">The sequence shown here is derived from an EMBL/GenBank/DDBJ whole genome shotgun (WGS) entry which is preliminary data.</text>
</comment>
<sequence>MRRQPVKRRLRPVTPQLVEENPFVPVRTSPYLQEIVALKEEAQVGCQTDQFKPMESDDCNFCEYKPIKSGIDAQTQIYEGELFKFEVQVKPMLEVLVGKTVEQALLEVMEEEELAMLRSDQLSYREIRNAELVEQQRLEEKEQLLRQEKERRIQQMRAVVLKQKDTAMKLSAHIFSMGYLADLVPTVFQTLTDIGYFYDPVERDVEFMYMPLLMTEMTERVEKVLFYRYFLDRMIREVVDNSREAFGALDAWERAGRPGRPRKEQDDPDKIKKQPMPKLADVAAWWIKMPNLIQWWKDYKSGGAPNRLAPNLRKIPVIVVITQSNRSFLEIDKWSHKFPRVRQVVS</sequence>
<keyword evidence="8" id="KW-0966">Cell projection</keyword>
<accession>A0AAD9JRZ3</accession>
<keyword evidence="9" id="KW-0175">Coiled coil</keyword>
<dbReference type="EMBL" id="JAODUO010001872">
    <property type="protein sequence ID" value="KAK2157513.1"/>
    <property type="molecule type" value="Genomic_DNA"/>
</dbReference>
<evidence type="ECO:0000256" key="8">
    <source>
        <dbReference type="ARBA" id="ARBA00023273"/>
    </source>
</evidence>